<dbReference type="AlphaFoldDB" id="A0A926KXM3"/>
<dbReference type="Pfam" id="PF00300">
    <property type="entry name" value="His_Phos_1"/>
    <property type="match status" value="1"/>
</dbReference>
<evidence type="ECO:0000256" key="1">
    <source>
        <dbReference type="PIRSR" id="PIRSR613078-1"/>
    </source>
</evidence>
<feature type="active site" description="Proton donor/acceptor" evidence="1">
    <location>
        <position position="81"/>
    </location>
</feature>
<dbReference type="Proteomes" id="UP000650466">
    <property type="component" value="Unassembled WGS sequence"/>
</dbReference>
<dbReference type="PIRSF" id="PIRSF000709">
    <property type="entry name" value="6PFK_2-Ptase"/>
    <property type="match status" value="1"/>
</dbReference>
<dbReference type="RefSeq" id="WP_188178486.1">
    <property type="nucleotide sequence ID" value="NZ_JACVVD010000025.1"/>
</dbReference>
<dbReference type="EMBL" id="JACVVD010000025">
    <property type="protein sequence ID" value="MBD0384726.1"/>
    <property type="molecule type" value="Genomic_DNA"/>
</dbReference>
<comment type="caution">
    <text evidence="3">The sequence shown here is derived from an EMBL/GenBank/DDBJ whole genome shotgun (WGS) entry which is preliminary data.</text>
</comment>
<dbReference type="GO" id="GO:0016791">
    <property type="term" value="F:phosphatase activity"/>
    <property type="evidence" value="ECO:0007669"/>
    <property type="project" value="TreeGrafter"/>
</dbReference>
<feature type="active site" description="Tele-phosphohistidine intermediate" evidence="1">
    <location>
        <position position="8"/>
    </location>
</feature>
<organism evidence="3 4">
    <name type="scientific">Paenibacillus sedimenti</name>
    <dbReference type="NCBI Taxonomy" id="2770274"/>
    <lineage>
        <taxon>Bacteria</taxon>
        <taxon>Bacillati</taxon>
        <taxon>Bacillota</taxon>
        <taxon>Bacilli</taxon>
        <taxon>Bacillales</taxon>
        <taxon>Paenibacillaceae</taxon>
        <taxon>Paenibacillus</taxon>
    </lineage>
</organism>
<sequence length="177" mass="20729">MKLYVVRHGQTEWNYENRVCGKTDVQLTDKGEKQAEELSKILHEKQINIIITSPLSRAVKTAEILSSSISKDIVIDNRLIEQDYGEFEGINRDNENFKEAKRHFPSKLYSGESILQVAQRIFNVLDEIKEKYRNQNVLIVTHGGVCRVINAYFNEQTNKEFYHFHIGNCELKEYEFQ</sequence>
<feature type="binding site" evidence="2">
    <location>
        <begin position="81"/>
        <end position="84"/>
    </location>
    <ligand>
        <name>substrate</name>
    </ligand>
</feature>
<dbReference type="CDD" id="cd07067">
    <property type="entry name" value="HP_PGM_like"/>
    <property type="match status" value="1"/>
</dbReference>
<dbReference type="InterPro" id="IPR013078">
    <property type="entry name" value="His_Pase_superF_clade-1"/>
</dbReference>
<keyword evidence="4" id="KW-1185">Reference proteome</keyword>
<reference evidence="3" key="1">
    <citation type="submission" date="2020-09" db="EMBL/GenBank/DDBJ databases">
        <title>Draft Genome Sequence of Paenibacillus sp. WST5.</title>
        <authorList>
            <person name="Bao Z."/>
        </authorList>
    </citation>
    <scope>NUCLEOTIDE SEQUENCE</scope>
    <source>
        <strain evidence="3">WST5</strain>
    </source>
</reference>
<evidence type="ECO:0000313" key="4">
    <source>
        <dbReference type="Proteomes" id="UP000650466"/>
    </source>
</evidence>
<feature type="binding site" evidence="2">
    <location>
        <begin position="7"/>
        <end position="14"/>
    </location>
    <ligand>
        <name>substrate</name>
    </ligand>
</feature>
<dbReference type="PANTHER" id="PTHR48100">
    <property type="entry name" value="BROAD-SPECIFICITY PHOSPHATASE YOR283W-RELATED"/>
    <property type="match status" value="1"/>
</dbReference>
<gene>
    <name evidence="3" type="ORF">ICC18_32345</name>
</gene>
<accession>A0A926KXM3</accession>
<dbReference type="SMART" id="SM00855">
    <property type="entry name" value="PGAM"/>
    <property type="match status" value="1"/>
</dbReference>
<dbReference type="InterPro" id="IPR029033">
    <property type="entry name" value="His_PPase_superfam"/>
</dbReference>
<dbReference type="PROSITE" id="PS00175">
    <property type="entry name" value="PG_MUTASE"/>
    <property type="match status" value="1"/>
</dbReference>
<dbReference type="SUPFAM" id="SSF53254">
    <property type="entry name" value="Phosphoglycerate mutase-like"/>
    <property type="match status" value="1"/>
</dbReference>
<evidence type="ECO:0000256" key="2">
    <source>
        <dbReference type="PIRSR" id="PIRSR613078-2"/>
    </source>
</evidence>
<proteinExistence type="predicted"/>
<dbReference type="Gene3D" id="3.40.50.1240">
    <property type="entry name" value="Phosphoglycerate mutase-like"/>
    <property type="match status" value="1"/>
</dbReference>
<dbReference type="InterPro" id="IPR050275">
    <property type="entry name" value="PGM_Phosphatase"/>
</dbReference>
<evidence type="ECO:0000313" key="3">
    <source>
        <dbReference type="EMBL" id="MBD0384726.1"/>
    </source>
</evidence>
<dbReference type="GO" id="GO:0005737">
    <property type="term" value="C:cytoplasm"/>
    <property type="evidence" value="ECO:0007669"/>
    <property type="project" value="TreeGrafter"/>
</dbReference>
<dbReference type="InterPro" id="IPR001345">
    <property type="entry name" value="PG/BPGM_mutase_AS"/>
</dbReference>
<name>A0A926KXM3_9BACL</name>
<dbReference type="PANTHER" id="PTHR48100:SF59">
    <property type="entry name" value="ADENOSYLCOBALAMIN_ALPHA-RIBAZOLE PHOSPHATASE"/>
    <property type="match status" value="1"/>
</dbReference>
<protein>
    <submittedName>
        <fullName evidence="3">Histidine phosphatase family protein</fullName>
    </submittedName>
</protein>
<feature type="binding site" evidence="2">
    <location>
        <position position="57"/>
    </location>
    <ligand>
        <name>substrate</name>
    </ligand>
</feature>